<dbReference type="EMBL" id="BRPK01000004">
    <property type="protein sequence ID" value="GLB37796.1"/>
    <property type="molecule type" value="Genomic_DNA"/>
</dbReference>
<feature type="compositionally biased region" description="Basic and acidic residues" evidence="1">
    <location>
        <begin position="9"/>
        <end position="21"/>
    </location>
</feature>
<sequence>MDAVAQDLRSPRRPSDAETIRRIPASQLSFFPPRAAHKSHVGPPPSQDQIPSTSANTHYPRYTSLPANSLTSLLTSLPIAASTRDTIIARLSFDSVSSSSSDRDDERNSHELDDVSQPASDNQHDFVDETDDSSLVTPKASHQSPRVRAPADASQIPLPTLRSHPHARQLSNSPPQAYIPAHPQIRTVQLEPSPAMELPPLKGSRFSNKRQAKARINLLDVEFELESTGGAV</sequence>
<organism evidence="2 3">
    <name type="scientific">Lyophyllum shimeji</name>
    <name type="common">Hon-shimeji</name>
    <name type="synonym">Tricholoma shimeji</name>
    <dbReference type="NCBI Taxonomy" id="47721"/>
    <lineage>
        <taxon>Eukaryota</taxon>
        <taxon>Fungi</taxon>
        <taxon>Dikarya</taxon>
        <taxon>Basidiomycota</taxon>
        <taxon>Agaricomycotina</taxon>
        <taxon>Agaricomycetes</taxon>
        <taxon>Agaricomycetidae</taxon>
        <taxon>Agaricales</taxon>
        <taxon>Tricholomatineae</taxon>
        <taxon>Lyophyllaceae</taxon>
        <taxon>Lyophyllum</taxon>
    </lineage>
</organism>
<evidence type="ECO:0000313" key="3">
    <source>
        <dbReference type="Proteomes" id="UP001063166"/>
    </source>
</evidence>
<feature type="compositionally biased region" description="Basic and acidic residues" evidence="1">
    <location>
        <begin position="101"/>
        <end position="113"/>
    </location>
</feature>
<name>A0A9P3UP01_LYOSH</name>
<dbReference type="Proteomes" id="UP001063166">
    <property type="component" value="Unassembled WGS sequence"/>
</dbReference>
<protein>
    <submittedName>
        <fullName evidence="2">Lysin motif containing protein</fullName>
    </submittedName>
</protein>
<dbReference type="OrthoDB" id="2107166at2759"/>
<feature type="region of interest" description="Disordered" evidence="1">
    <location>
        <begin position="1"/>
        <end position="61"/>
    </location>
</feature>
<accession>A0A9P3UP01</accession>
<evidence type="ECO:0000313" key="2">
    <source>
        <dbReference type="EMBL" id="GLB37796.1"/>
    </source>
</evidence>
<feature type="compositionally biased region" description="Polar residues" evidence="1">
    <location>
        <begin position="133"/>
        <end position="144"/>
    </location>
</feature>
<gene>
    <name evidence="2" type="ORF">LshimejAT787_0408470</name>
</gene>
<proteinExistence type="predicted"/>
<evidence type="ECO:0000256" key="1">
    <source>
        <dbReference type="SAM" id="MobiDB-lite"/>
    </source>
</evidence>
<feature type="compositionally biased region" description="Polar residues" evidence="1">
    <location>
        <begin position="47"/>
        <end position="57"/>
    </location>
</feature>
<reference evidence="2" key="1">
    <citation type="submission" date="2022-07" db="EMBL/GenBank/DDBJ databases">
        <title>The genome of Lyophyllum shimeji provides insight into the initial evolution of ectomycorrhizal fungal genome.</title>
        <authorList>
            <person name="Kobayashi Y."/>
            <person name="Shibata T."/>
            <person name="Hirakawa H."/>
            <person name="Shigenobu S."/>
            <person name="Nishiyama T."/>
            <person name="Yamada A."/>
            <person name="Hasebe M."/>
            <person name="Kawaguchi M."/>
        </authorList>
    </citation>
    <scope>NUCLEOTIDE SEQUENCE</scope>
    <source>
        <strain evidence="2">AT787</strain>
    </source>
</reference>
<feature type="region of interest" description="Disordered" evidence="1">
    <location>
        <begin position="94"/>
        <end position="153"/>
    </location>
</feature>
<dbReference type="AlphaFoldDB" id="A0A9P3UP01"/>
<comment type="caution">
    <text evidence="2">The sequence shown here is derived from an EMBL/GenBank/DDBJ whole genome shotgun (WGS) entry which is preliminary data.</text>
</comment>
<keyword evidence="3" id="KW-1185">Reference proteome</keyword>